<evidence type="ECO:0008006" key="5">
    <source>
        <dbReference type="Google" id="ProtNLM"/>
    </source>
</evidence>
<feature type="region of interest" description="Disordered" evidence="1">
    <location>
        <begin position="68"/>
        <end position="98"/>
    </location>
</feature>
<gene>
    <name evidence="3" type="ORF">I41_32030</name>
</gene>
<dbReference type="AlphaFoldDB" id="A0A517U057"/>
<proteinExistence type="predicted"/>
<evidence type="ECO:0000256" key="2">
    <source>
        <dbReference type="SAM" id="Phobius"/>
    </source>
</evidence>
<name>A0A517U057_9BACT</name>
<keyword evidence="2" id="KW-1133">Transmembrane helix</keyword>
<keyword evidence="2" id="KW-0812">Transmembrane</keyword>
<accession>A0A517U057</accession>
<organism evidence="3 4">
    <name type="scientific">Lacipirellula limnantheis</name>
    <dbReference type="NCBI Taxonomy" id="2528024"/>
    <lineage>
        <taxon>Bacteria</taxon>
        <taxon>Pseudomonadati</taxon>
        <taxon>Planctomycetota</taxon>
        <taxon>Planctomycetia</taxon>
        <taxon>Pirellulales</taxon>
        <taxon>Lacipirellulaceae</taxon>
        <taxon>Lacipirellula</taxon>
    </lineage>
</organism>
<keyword evidence="2" id="KW-0472">Membrane</keyword>
<keyword evidence="4" id="KW-1185">Reference proteome</keyword>
<dbReference type="EMBL" id="CP036339">
    <property type="protein sequence ID" value="QDT74010.1"/>
    <property type="molecule type" value="Genomic_DNA"/>
</dbReference>
<evidence type="ECO:0000256" key="1">
    <source>
        <dbReference type="SAM" id="MobiDB-lite"/>
    </source>
</evidence>
<dbReference type="KEGG" id="llh:I41_32030"/>
<evidence type="ECO:0000313" key="3">
    <source>
        <dbReference type="EMBL" id="QDT74010.1"/>
    </source>
</evidence>
<protein>
    <recommendedName>
        <fullName evidence="5">F0F1-ATPase subunit (ATPase_gene1)</fullName>
    </recommendedName>
</protein>
<feature type="transmembrane region" description="Helical" evidence="2">
    <location>
        <begin position="42"/>
        <end position="64"/>
    </location>
</feature>
<reference evidence="3 4" key="1">
    <citation type="submission" date="2019-02" db="EMBL/GenBank/DDBJ databases">
        <title>Deep-cultivation of Planctomycetes and their phenomic and genomic characterization uncovers novel biology.</title>
        <authorList>
            <person name="Wiegand S."/>
            <person name="Jogler M."/>
            <person name="Boedeker C."/>
            <person name="Pinto D."/>
            <person name="Vollmers J."/>
            <person name="Rivas-Marin E."/>
            <person name="Kohn T."/>
            <person name="Peeters S.H."/>
            <person name="Heuer A."/>
            <person name="Rast P."/>
            <person name="Oberbeckmann S."/>
            <person name="Bunk B."/>
            <person name="Jeske O."/>
            <person name="Meyerdierks A."/>
            <person name="Storesund J.E."/>
            <person name="Kallscheuer N."/>
            <person name="Luecker S."/>
            <person name="Lage O.M."/>
            <person name="Pohl T."/>
            <person name="Merkel B.J."/>
            <person name="Hornburger P."/>
            <person name="Mueller R.-W."/>
            <person name="Bruemmer F."/>
            <person name="Labrenz M."/>
            <person name="Spormann A.M."/>
            <person name="Op den Camp H."/>
            <person name="Overmann J."/>
            <person name="Amann R."/>
            <person name="Jetten M.S.M."/>
            <person name="Mascher T."/>
            <person name="Medema M.H."/>
            <person name="Devos D.P."/>
            <person name="Kaster A.-K."/>
            <person name="Ovreas L."/>
            <person name="Rohde M."/>
            <person name="Galperin M.Y."/>
            <person name="Jogler C."/>
        </authorList>
    </citation>
    <scope>NUCLEOTIDE SEQUENCE [LARGE SCALE GENOMIC DNA]</scope>
    <source>
        <strain evidence="3 4">I41</strain>
    </source>
</reference>
<feature type="transmembrane region" description="Helical" evidence="2">
    <location>
        <begin position="15"/>
        <end position="36"/>
    </location>
</feature>
<evidence type="ECO:0000313" key="4">
    <source>
        <dbReference type="Proteomes" id="UP000317909"/>
    </source>
</evidence>
<sequence>MAEPPMHPMGIAMQWVARIFAAAVMMIVPGLAGLWLDRRLGLSFIGLIGFGCGLVGGMTYLISATRAADAGPRRATRKQGVGSRTSGTSGEQDKLPRE</sequence>
<dbReference type="Proteomes" id="UP000317909">
    <property type="component" value="Chromosome"/>
</dbReference>